<dbReference type="SUPFAM" id="SSF46689">
    <property type="entry name" value="Homeodomain-like"/>
    <property type="match status" value="1"/>
</dbReference>
<keyword evidence="3 11" id="KW-0597">Phosphoprotein</keyword>
<dbReference type="SUPFAM" id="SSF47384">
    <property type="entry name" value="Homodimeric domain of signal transducing histidine kinase"/>
    <property type="match status" value="1"/>
</dbReference>
<dbReference type="InterPro" id="IPR004358">
    <property type="entry name" value="Sig_transdc_His_kin-like_C"/>
</dbReference>
<dbReference type="Gene3D" id="1.10.10.60">
    <property type="entry name" value="Homeodomain-like"/>
    <property type="match status" value="1"/>
</dbReference>
<evidence type="ECO:0000256" key="9">
    <source>
        <dbReference type="ARBA" id="ARBA00023015"/>
    </source>
</evidence>
<evidence type="ECO:0000256" key="7">
    <source>
        <dbReference type="ARBA" id="ARBA00022840"/>
    </source>
</evidence>
<dbReference type="InterPro" id="IPR013783">
    <property type="entry name" value="Ig-like_fold"/>
</dbReference>
<evidence type="ECO:0000259" key="13">
    <source>
        <dbReference type="PROSITE" id="PS01124"/>
    </source>
</evidence>
<gene>
    <name evidence="16" type="ORF">FVB32_02500</name>
</gene>
<dbReference type="InterPro" id="IPR015943">
    <property type="entry name" value="WD40/YVTN_repeat-like_dom_sf"/>
</dbReference>
<keyword evidence="5" id="KW-0547">Nucleotide-binding</keyword>
<dbReference type="Pfam" id="PF02518">
    <property type="entry name" value="HATPase_c"/>
    <property type="match status" value="1"/>
</dbReference>
<dbReference type="CDD" id="cd00075">
    <property type="entry name" value="HATPase"/>
    <property type="match status" value="1"/>
</dbReference>
<dbReference type="GO" id="GO:0003700">
    <property type="term" value="F:DNA-binding transcription factor activity"/>
    <property type="evidence" value="ECO:0007669"/>
    <property type="project" value="InterPro"/>
</dbReference>
<keyword evidence="9" id="KW-0805">Transcription regulation</keyword>
<evidence type="ECO:0000256" key="10">
    <source>
        <dbReference type="ARBA" id="ARBA00023163"/>
    </source>
</evidence>
<dbReference type="CDD" id="cd00082">
    <property type="entry name" value="HisKA"/>
    <property type="match status" value="1"/>
</dbReference>
<feature type="domain" description="HTH araC/xylS-type" evidence="13">
    <location>
        <begin position="1275"/>
        <end position="1374"/>
    </location>
</feature>
<evidence type="ECO:0000256" key="5">
    <source>
        <dbReference type="ARBA" id="ARBA00022741"/>
    </source>
</evidence>
<evidence type="ECO:0000256" key="8">
    <source>
        <dbReference type="ARBA" id="ARBA00023012"/>
    </source>
</evidence>
<keyword evidence="10" id="KW-0804">Transcription</keyword>
<dbReference type="GO" id="GO:0000155">
    <property type="term" value="F:phosphorelay sensor kinase activity"/>
    <property type="evidence" value="ECO:0007669"/>
    <property type="project" value="InterPro"/>
</dbReference>
<dbReference type="Proteomes" id="UP000321456">
    <property type="component" value="Unassembled WGS sequence"/>
</dbReference>
<dbReference type="PROSITE" id="PS50109">
    <property type="entry name" value="HIS_KIN"/>
    <property type="match status" value="1"/>
</dbReference>
<evidence type="ECO:0000313" key="17">
    <source>
        <dbReference type="Proteomes" id="UP000321456"/>
    </source>
</evidence>
<dbReference type="SMART" id="SM00388">
    <property type="entry name" value="HisKA"/>
    <property type="match status" value="1"/>
</dbReference>
<dbReference type="Gene3D" id="2.130.10.10">
    <property type="entry name" value="YVTN repeat-like/Quinoprotein amine dehydrogenase"/>
    <property type="match status" value="2"/>
</dbReference>
<dbReference type="InterPro" id="IPR005467">
    <property type="entry name" value="His_kinase_dom"/>
</dbReference>
<evidence type="ECO:0000256" key="4">
    <source>
        <dbReference type="ARBA" id="ARBA00022679"/>
    </source>
</evidence>
<accession>A0A5C8V8V2</accession>
<keyword evidence="7" id="KW-0067">ATP-binding</keyword>
<keyword evidence="12" id="KW-0472">Membrane</keyword>
<feature type="domain" description="Response regulatory" evidence="15">
    <location>
        <begin position="1128"/>
        <end position="1243"/>
    </location>
</feature>
<dbReference type="InterPro" id="IPR036097">
    <property type="entry name" value="HisK_dim/P_sf"/>
</dbReference>
<dbReference type="RefSeq" id="WP_147741009.1">
    <property type="nucleotide sequence ID" value="NZ_VRUR01000001.1"/>
</dbReference>
<dbReference type="PROSITE" id="PS01124">
    <property type="entry name" value="HTH_ARAC_FAMILY_2"/>
    <property type="match status" value="1"/>
</dbReference>
<dbReference type="Pfam" id="PF07494">
    <property type="entry name" value="Reg_prop"/>
    <property type="match status" value="1"/>
</dbReference>
<evidence type="ECO:0000259" key="15">
    <source>
        <dbReference type="PROSITE" id="PS50110"/>
    </source>
</evidence>
<keyword evidence="8" id="KW-0902">Two-component regulatory system</keyword>
<dbReference type="PANTHER" id="PTHR43547">
    <property type="entry name" value="TWO-COMPONENT HISTIDINE KINASE"/>
    <property type="match status" value="1"/>
</dbReference>
<proteinExistence type="predicted"/>
<dbReference type="InterPro" id="IPR018060">
    <property type="entry name" value="HTH_AraC"/>
</dbReference>
<keyword evidence="12" id="KW-1133">Transmembrane helix</keyword>
<evidence type="ECO:0000256" key="2">
    <source>
        <dbReference type="ARBA" id="ARBA00012438"/>
    </source>
</evidence>
<dbReference type="EMBL" id="VRUR01000001">
    <property type="protein sequence ID" value="TXN37178.1"/>
    <property type="molecule type" value="Genomic_DNA"/>
</dbReference>
<keyword evidence="12" id="KW-0812">Transmembrane</keyword>
<feature type="modified residue" description="4-aspartylphosphate" evidence="11">
    <location>
        <position position="1176"/>
    </location>
</feature>
<dbReference type="Pfam" id="PF00072">
    <property type="entry name" value="Response_reg"/>
    <property type="match status" value="1"/>
</dbReference>
<evidence type="ECO:0000313" key="16">
    <source>
        <dbReference type="EMBL" id="TXN37178.1"/>
    </source>
</evidence>
<dbReference type="PANTHER" id="PTHR43547:SF2">
    <property type="entry name" value="HYBRID SIGNAL TRANSDUCTION HISTIDINE KINASE C"/>
    <property type="match status" value="1"/>
</dbReference>
<dbReference type="Pfam" id="PF00512">
    <property type="entry name" value="HisKA"/>
    <property type="match status" value="1"/>
</dbReference>
<keyword evidence="4" id="KW-0808">Transferase</keyword>
<dbReference type="Gene3D" id="3.30.565.10">
    <property type="entry name" value="Histidine kinase-like ATPase, C-terminal domain"/>
    <property type="match status" value="1"/>
</dbReference>
<dbReference type="SMART" id="SM00387">
    <property type="entry name" value="HATPase_c"/>
    <property type="match status" value="1"/>
</dbReference>
<dbReference type="EC" id="2.7.13.3" evidence="2"/>
<dbReference type="Pfam" id="PF12833">
    <property type="entry name" value="HTH_18"/>
    <property type="match status" value="1"/>
</dbReference>
<sequence length="1397" mass="159941">MGDERMAIGLITDTGGFFKCFVTKFKEGFRLNRGLCCFLSLFFLQLAQSQELNNFIHFERVFQASSSIENDSLGNILITSFDGIYKYNGYDFTFTSYSKIFGYEFANKRRVFFKKDKKSNFWLATYNGELTQFGKNGRYVHFRDSLSIEGKPVRINTIIPFDNKVWFGSAEGALYEYAYCDSKLSRIATLPYIENRPQTITTIAATDSNQIWIGTADGKIYGYKVTIKQLQEVKMPFDDKIPHVVRLVSDKKNRIWIVSELYGLYRYEPDSQNLKAFPISGSGETSPENSPQFYSLYCDAQGNIWAGTDGEGLYKIDKDSNSISHFKHDDNNKFSITNNSITNISEDVHGNLWVVYKRGFIDILPNYSSSIQYYTGSDENVPSTVLSVLKTSDNSLWIGTDGKGLNRVFPDGTSVQYGNKTNDSPIFEGRYIQRIVEDSNKKVWIATYKNGLSVYNPKQNVFSKVKMPGISEKGSADVRFLYQDSKNRIWASTSEGVLLFNESKQVLAHFNYRSHGLSGTISESICEAQDGSIWIGMNRGGLFKFEENSDNLHNSLFRKIKYYQKTHIEDTNNYDPSFMIADVDNNLWIRSLSGSLLRFNTQDHSYKSFITHNSIKDLEISAMLFDDNGKLWMSSRNGLHHYDVKKDSLDSYYRVNGLQGDNFIRKSAFKGEDGMLYFGGDDGVSAFYPHLMKKNKPQSHLGISQIDILNKPAIDLVPNQVEQGIENVESLNLKYDQSSFSFQFAAIGDVLNPEYNYAYRLNGFDKEWIAPRGERVATYTNIPPGEYIFEVKAGTKKGVWNIPTKQIAISIKSPWWSNGIAYLVYSLIVGLLFLGIVFWVRLRNKLHREEFQFNKEKELYALKMNFFAKMSHEIQTPLTLITGPIDDMLQRAISNGNQLLRQRLSLIKNNAQRLSRISKGLMTVRDRELDKLRVYALRKNIIYDLRKIADSFSEQARFKNIDFVQDYPKEEVFLWYDAEKLEHIFYNLLSNAFKFTPRSGRIVLKVKEGRKKLKICVIDSGPGIPLEEREDIFEMFYQSEIGKNVKGLGIGLALTKELVDLHHGKIKVSSSDEGTCFTVGLKTGDIFSNEEKGVGMDISPQYMLSPIEMDLLNQLDITYENKIERGATILIVEDNVDMQIFLRDLFYEKYHVFIADNGQEGLKLARKKMPDLIVSDIMMPTMDGITMSKILIKSKATSHIPIVLLTAKDAAKTKLAGLQTGALAFIQKPFNPNELLVKVDNILDNREKTIIKHKADIINNPQMERVKSKEDLFMERLVNELNNQLECSEFKLEDLSDIMNMSYSVIYRKCQDITGKTLIDFYKTLRLKHAALLFLENGYNISEAGYMVGYKNSKYFTKCFKEEFGKPPMAIKNESKEIGIARLIEKYNIVVLQSMES</sequence>
<dbReference type="Gene3D" id="3.40.50.2300">
    <property type="match status" value="1"/>
</dbReference>
<feature type="domain" description="Histidine kinase" evidence="14">
    <location>
        <begin position="869"/>
        <end position="1085"/>
    </location>
</feature>
<dbReference type="GO" id="GO:0043565">
    <property type="term" value="F:sequence-specific DNA binding"/>
    <property type="evidence" value="ECO:0007669"/>
    <property type="project" value="InterPro"/>
</dbReference>
<keyword evidence="17" id="KW-1185">Reference proteome</keyword>
<dbReference type="SUPFAM" id="SSF50998">
    <property type="entry name" value="Quinoprotein alcohol dehydrogenase-like"/>
    <property type="match status" value="1"/>
</dbReference>
<dbReference type="PROSITE" id="PS50110">
    <property type="entry name" value="RESPONSE_REGULATORY"/>
    <property type="match status" value="1"/>
</dbReference>
<dbReference type="GO" id="GO:0005524">
    <property type="term" value="F:ATP binding"/>
    <property type="evidence" value="ECO:0007669"/>
    <property type="project" value="UniProtKB-KW"/>
</dbReference>
<dbReference type="InterPro" id="IPR009057">
    <property type="entry name" value="Homeodomain-like_sf"/>
</dbReference>
<keyword evidence="6" id="KW-0418">Kinase</keyword>
<comment type="caution">
    <text evidence="16">The sequence shown here is derived from an EMBL/GenBank/DDBJ whole genome shotgun (WGS) entry which is preliminary data.</text>
</comment>
<dbReference type="SMART" id="SM00448">
    <property type="entry name" value="REC"/>
    <property type="match status" value="1"/>
</dbReference>
<reference evidence="16 17" key="1">
    <citation type="submission" date="2019-08" db="EMBL/GenBank/DDBJ databases">
        <title>Professor.</title>
        <authorList>
            <person name="Park J.S."/>
        </authorList>
    </citation>
    <scope>NUCLEOTIDE SEQUENCE [LARGE SCALE GENOMIC DNA]</scope>
    <source>
        <strain evidence="16 17">176CP5-101</strain>
    </source>
</reference>
<dbReference type="PRINTS" id="PR00344">
    <property type="entry name" value="BCTRLSENSOR"/>
</dbReference>
<dbReference type="InterPro" id="IPR011006">
    <property type="entry name" value="CheY-like_superfamily"/>
</dbReference>
<dbReference type="Pfam" id="PF07495">
    <property type="entry name" value="Y_Y_Y"/>
    <property type="match status" value="1"/>
</dbReference>
<dbReference type="InterPro" id="IPR011047">
    <property type="entry name" value="Quinoprotein_ADH-like_sf"/>
</dbReference>
<dbReference type="Gene3D" id="1.10.287.130">
    <property type="match status" value="1"/>
</dbReference>
<evidence type="ECO:0000256" key="12">
    <source>
        <dbReference type="SAM" id="Phobius"/>
    </source>
</evidence>
<evidence type="ECO:0000256" key="3">
    <source>
        <dbReference type="ARBA" id="ARBA00022553"/>
    </source>
</evidence>
<evidence type="ECO:0000259" key="14">
    <source>
        <dbReference type="PROSITE" id="PS50109"/>
    </source>
</evidence>
<dbReference type="SUPFAM" id="SSF63829">
    <property type="entry name" value="Calcium-dependent phosphotriesterase"/>
    <property type="match status" value="2"/>
</dbReference>
<dbReference type="InterPro" id="IPR011123">
    <property type="entry name" value="Y_Y_Y"/>
</dbReference>
<evidence type="ECO:0000256" key="11">
    <source>
        <dbReference type="PROSITE-ProRule" id="PRU00169"/>
    </source>
</evidence>
<dbReference type="InterPro" id="IPR003661">
    <property type="entry name" value="HisK_dim/P_dom"/>
</dbReference>
<dbReference type="FunFam" id="3.30.565.10:FF:000037">
    <property type="entry name" value="Hybrid sensor histidine kinase/response regulator"/>
    <property type="match status" value="1"/>
</dbReference>
<name>A0A5C8V8V2_9FLAO</name>
<organism evidence="16 17">
    <name type="scientific">Flagellimonas hymeniacidonis</name>
    <dbReference type="NCBI Taxonomy" id="2603628"/>
    <lineage>
        <taxon>Bacteria</taxon>
        <taxon>Pseudomonadati</taxon>
        <taxon>Bacteroidota</taxon>
        <taxon>Flavobacteriia</taxon>
        <taxon>Flavobacteriales</taxon>
        <taxon>Flavobacteriaceae</taxon>
        <taxon>Flagellimonas</taxon>
    </lineage>
</organism>
<comment type="catalytic activity">
    <reaction evidence="1">
        <text>ATP + protein L-histidine = ADP + protein N-phospho-L-histidine.</text>
        <dbReference type="EC" id="2.7.13.3"/>
    </reaction>
</comment>
<evidence type="ECO:0000256" key="1">
    <source>
        <dbReference type="ARBA" id="ARBA00000085"/>
    </source>
</evidence>
<dbReference type="InterPro" id="IPR001789">
    <property type="entry name" value="Sig_transdc_resp-reg_receiver"/>
</dbReference>
<feature type="transmembrane region" description="Helical" evidence="12">
    <location>
        <begin position="815"/>
        <end position="840"/>
    </location>
</feature>
<evidence type="ECO:0000256" key="6">
    <source>
        <dbReference type="ARBA" id="ARBA00022777"/>
    </source>
</evidence>
<dbReference type="SUPFAM" id="SSF52172">
    <property type="entry name" value="CheY-like"/>
    <property type="match status" value="1"/>
</dbReference>
<dbReference type="SUPFAM" id="SSF55874">
    <property type="entry name" value="ATPase domain of HSP90 chaperone/DNA topoisomerase II/histidine kinase"/>
    <property type="match status" value="1"/>
</dbReference>
<dbReference type="SMART" id="SM00342">
    <property type="entry name" value="HTH_ARAC"/>
    <property type="match status" value="1"/>
</dbReference>
<protein>
    <recommendedName>
        <fullName evidence="2">histidine kinase</fullName>
        <ecNumber evidence="2">2.7.13.3</ecNumber>
    </recommendedName>
</protein>
<dbReference type="InterPro" id="IPR011110">
    <property type="entry name" value="Reg_prop"/>
</dbReference>
<dbReference type="InterPro" id="IPR003594">
    <property type="entry name" value="HATPase_dom"/>
</dbReference>
<dbReference type="InterPro" id="IPR036890">
    <property type="entry name" value="HATPase_C_sf"/>
</dbReference>
<dbReference type="Gene3D" id="2.60.40.10">
    <property type="entry name" value="Immunoglobulins"/>
    <property type="match status" value="1"/>
</dbReference>